<organism evidence="3 4">
    <name type="scientific">Rubus argutus</name>
    <name type="common">Southern blackberry</name>
    <dbReference type="NCBI Taxonomy" id="59490"/>
    <lineage>
        <taxon>Eukaryota</taxon>
        <taxon>Viridiplantae</taxon>
        <taxon>Streptophyta</taxon>
        <taxon>Embryophyta</taxon>
        <taxon>Tracheophyta</taxon>
        <taxon>Spermatophyta</taxon>
        <taxon>Magnoliopsida</taxon>
        <taxon>eudicotyledons</taxon>
        <taxon>Gunneridae</taxon>
        <taxon>Pentapetalae</taxon>
        <taxon>rosids</taxon>
        <taxon>fabids</taxon>
        <taxon>Rosales</taxon>
        <taxon>Rosaceae</taxon>
        <taxon>Rosoideae</taxon>
        <taxon>Rosoideae incertae sedis</taxon>
        <taxon>Rubus</taxon>
    </lineage>
</organism>
<evidence type="ECO:0000256" key="1">
    <source>
        <dbReference type="ARBA" id="ARBA00022614"/>
    </source>
</evidence>
<dbReference type="Pfam" id="PF07725">
    <property type="entry name" value="LRR_3"/>
    <property type="match status" value="1"/>
</dbReference>
<dbReference type="EMBL" id="JBEDUW010000003">
    <property type="protein sequence ID" value="KAK9940377.1"/>
    <property type="molecule type" value="Genomic_DNA"/>
</dbReference>
<evidence type="ECO:0000256" key="2">
    <source>
        <dbReference type="ARBA" id="ARBA00022737"/>
    </source>
</evidence>
<accession>A0AAW1XU67</accession>
<dbReference type="AlphaFoldDB" id="A0AAW1XU67"/>
<protein>
    <submittedName>
        <fullName evidence="3">Uncharacterized protein</fullName>
    </submittedName>
</protein>
<dbReference type="InterPro" id="IPR011713">
    <property type="entry name" value="Leu-rich_rpt_3"/>
</dbReference>
<keyword evidence="4" id="KW-1185">Reference proteome</keyword>
<evidence type="ECO:0000313" key="4">
    <source>
        <dbReference type="Proteomes" id="UP001457282"/>
    </source>
</evidence>
<reference evidence="3 4" key="1">
    <citation type="journal article" date="2023" name="G3 (Bethesda)">
        <title>A chromosome-length genome assembly and annotation of blackberry (Rubus argutus, cv. 'Hillquist').</title>
        <authorList>
            <person name="Bruna T."/>
            <person name="Aryal R."/>
            <person name="Dudchenko O."/>
            <person name="Sargent D.J."/>
            <person name="Mead D."/>
            <person name="Buti M."/>
            <person name="Cavallini A."/>
            <person name="Hytonen T."/>
            <person name="Andres J."/>
            <person name="Pham M."/>
            <person name="Weisz D."/>
            <person name="Mascagni F."/>
            <person name="Usai G."/>
            <person name="Natali L."/>
            <person name="Bassil N."/>
            <person name="Fernandez G.E."/>
            <person name="Lomsadze A."/>
            <person name="Armour M."/>
            <person name="Olukolu B."/>
            <person name="Poorten T."/>
            <person name="Britton C."/>
            <person name="Davik J."/>
            <person name="Ashrafi H."/>
            <person name="Aiden E.L."/>
            <person name="Borodovsky M."/>
            <person name="Worthington M."/>
        </authorList>
    </citation>
    <scope>NUCLEOTIDE SEQUENCE [LARGE SCALE GENOMIC DNA]</scope>
    <source>
        <strain evidence="3">PI 553951</strain>
    </source>
</reference>
<keyword evidence="1" id="KW-0433">Leucine-rich repeat</keyword>
<evidence type="ECO:0000313" key="3">
    <source>
        <dbReference type="EMBL" id="KAK9940377.1"/>
    </source>
</evidence>
<name>A0AAW1XU67_RUBAR</name>
<keyword evidence="2" id="KW-0677">Repeat</keyword>
<sequence>MPYSHIEQLWEGTKPLGKLKSIDLRNVEEPGKRSRLWSYDDVHHVLTSNTATHAIEVITLDLSNSKEEQSR</sequence>
<gene>
    <name evidence="3" type="ORF">M0R45_017041</name>
</gene>
<proteinExistence type="predicted"/>
<comment type="caution">
    <text evidence="3">The sequence shown here is derived from an EMBL/GenBank/DDBJ whole genome shotgun (WGS) entry which is preliminary data.</text>
</comment>
<dbReference type="Proteomes" id="UP001457282">
    <property type="component" value="Unassembled WGS sequence"/>
</dbReference>